<evidence type="ECO:0000313" key="2">
    <source>
        <dbReference type="EMBL" id="QDY43036.1"/>
    </source>
</evidence>
<reference evidence="2 3" key="1">
    <citation type="submission" date="2018-10" db="EMBL/GenBank/DDBJ databases">
        <title>Genome Sequencing of Pantoea dispersa DSM 32899.</title>
        <authorList>
            <person name="Nawrath M."/>
            <person name="Ottenheim C."/>
            <person name="Wilm A."/>
            <person name="Zimmermann W."/>
            <person name="Wu J.C."/>
        </authorList>
    </citation>
    <scope>NUCLEOTIDE SEQUENCE [LARGE SCALE GENOMIC DNA]</scope>
    <source>
        <strain evidence="2 3">DSM 32899</strain>
    </source>
</reference>
<protein>
    <submittedName>
        <fullName evidence="2">Uncharacterized protein</fullName>
    </submittedName>
</protein>
<name>A0A518XG15_9GAMM</name>
<organism evidence="2 3">
    <name type="scientific">Candidatus Pantoea soli</name>
    <dbReference type="NCBI Taxonomy" id="3098669"/>
    <lineage>
        <taxon>Bacteria</taxon>
        <taxon>Pseudomonadati</taxon>
        <taxon>Pseudomonadota</taxon>
        <taxon>Gammaproteobacteria</taxon>
        <taxon>Enterobacterales</taxon>
        <taxon>Erwiniaceae</taxon>
        <taxon>Pantoea</taxon>
    </lineage>
</organism>
<keyword evidence="3" id="KW-1185">Reference proteome</keyword>
<gene>
    <name evidence="2" type="ORF">D8B20_14630</name>
</gene>
<feature type="region of interest" description="Disordered" evidence="1">
    <location>
        <begin position="1"/>
        <end position="23"/>
    </location>
</feature>
<accession>A0A518XG15</accession>
<proteinExistence type="predicted"/>
<dbReference type="EMBL" id="CP032702">
    <property type="protein sequence ID" value="QDY43036.1"/>
    <property type="molecule type" value="Genomic_DNA"/>
</dbReference>
<dbReference type="KEGG" id="pdis:D8B20_14630"/>
<evidence type="ECO:0000256" key="1">
    <source>
        <dbReference type="SAM" id="MobiDB-lite"/>
    </source>
</evidence>
<dbReference type="Proteomes" id="UP000319411">
    <property type="component" value="Chromosome"/>
</dbReference>
<dbReference type="AlphaFoldDB" id="A0A518XG15"/>
<evidence type="ECO:0000313" key="3">
    <source>
        <dbReference type="Proteomes" id="UP000319411"/>
    </source>
</evidence>
<sequence length="69" mass="7534">MSLFAEYQSDASPQAGRHRSPRAISAASQLTGTLTRTADNLALRQSGGNGFVNSNENHYHFAGFLCYDR</sequence>